<proteinExistence type="predicted"/>
<dbReference type="AlphaFoldDB" id="A0A1W0VUG7"/>
<sequence>MVQESLVKTQSNFSRRGDGCCWLDQAFSLS</sequence>
<name>A0A1W0VUG7_SORBI</name>
<protein>
    <submittedName>
        <fullName evidence="1">Uncharacterized protein</fullName>
    </submittedName>
</protein>
<keyword evidence="2" id="KW-1185">Reference proteome</keyword>
<dbReference type="EMBL" id="CM000769">
    <property type="protein sequence ID" value="OQU76894.1"/>
    <property type="molecule type" value="Genomic_DNA"/>
</dbReference>
<evidence type="ECO:0000313" key="1">
    <source>
        <dbReference type="EMBL" id="OQU76894.1"/>
    </source>
</evidence>
<evidence type="ECO:0000313" key="2">
    <source>
        <dbReference type="Proteomes" id="UP000000768"/>
    </source>
</evidence>
<accession>A0A1W0VUG7</accession>
<dbReference type="InParanoid" id="A0A1W0VUG7"/>
<reference evidence="1 2" key="1">
    <citation type="journal article" date="2009" name="Nature">
        <title>The Sorghum bicolor genome and the diversification of grasses.</title>
        <authorList>
            <person name="Paterson A.H."/>
            <person name="Bowers J.E."/>
            <person name="Bruggmann R."/>
            <person name="Dubchak I."/>
            <person name="Grimwood J."/>
            <person name="Gundlach H."/>
            <person name="Haberer G."/>
            <person name="Hellsten U."/>
            <person name="Mitros T."/>
            <person name="Poliakov A."/>
            <person name="Schmutz J."/>
            <person name="Spannagl M."/>
            <person name="Tang H."/>
            <person name="Wang X."/>
            <person name="Wicker T."/>
            <person name="Bharti A.K."/>
            <person name="Chapman J."/>
            <person name="Feltus F.A."/>
            <person name="Gowik U."/>
            <person name="Grigoriev I.V."/>
            <person name="Lyons E."/>
            <person name="Maher C.A."/>
            <person name="Martis M."/>
            <person name="Narechania A."/>
            <person name="Otillar R.P."/>
            <person name="Penning B.W."/>
            <person name="Salamov A.A."/>
            <person name="Wang Y."/>
            <person name="Zhang L."/>
            <person name="Carpita N.C."/>
            <person name="Freeling M."/>
            <person name="Gingle A.R."/>
            <person name="Hash C.T."/>
            <person name="Keller B."/>
            <person name="Klein P."/>
            <person name="Kresovich S."/>
            <person name="McCann M.C."/>
            <person name="Ming R."/>
            <person name="Peterson D.G."/>
            <person name="Mehboob-ur-Rahman"/>
            <person name="Ware D."/>
            <person name="Westhoff P."/>
            <person name="Mayer K.F."/>
            <person name="Messing J."/>
            <person name="Rokhsar D.S."/>
        </authorList>
    </citation>
    <scope>NUCLEOTIDE SEQUENCE [LARGE SCALE GENOMIC DNA]</scope>
    <source>
        <strain evidence="2">cv. BTx623</strain>
    </source>
</reference>
<gene>
    <name evidence="1" type="ORF">SORBI_3010G231350</name>
</gene>
<organism evidence="1 2">
    <name type="scientific">Sorghum bicolor</name>
    <name type="common">Sorghum</name>
    <name type="synonym">Sorghum vulgare</name>
    <dbReference type="NCBI Taxonomy" id="4558"/>
    <lineage>
        <taxon>Eukaryota</taxon>
        <taxon>Viridiplantae</taxon>
        <taxon>Streptophyta</taxon>
        <taxon>Embryophyta</taxon>
        <taxon>Tracheophyta</taxon>
        <taxon>Spermatophyta</taxon>
        <taxon>Magnoliopsida</taxon>
        <taxon>Liliopsida</taxon>
        <taxon>Poales</taxon>
        <taxon>Poaceae</taxon>
        <taxon>PACMAD clade</taxon>
        <taxon>Panicoideae</taxon>
        <taxon>Andropogonodae</taxon>
        <taxon>Andropogoneae</taxon>
        <taxon>Sorghinae</taxon>
        <taxon>Sorghum</taxon>
    </lineage>
</organism>
<reference evidence="2" key="2">
    <citation type="journal article" date="2018" name="Plant J.">
        <title>The Sorghum bicolor reference genome: improved assembly, gene annotations, a transcriptome atlas, and signatures of genome organization.</title>
        <authorList>
            <person name="McCormick R.F."/>
            <person name="Truong S.K."/>
            <person name="Sreedasyam A."/>
            <person name="Jenkins J."/>
            <person name="Shu S."/>
            <person name="Sims D."/>
            <person name="Kennedy M."/>
            <person name="Amirebrahimi M."/>
            <person name="Weers B.D."/>
            <person name="McKinley B."/>
            <person name="Mattison A."/>
            <person name="Morishige D.T."/>
            <person name="Grimwood J."/>
            <person name="Schmutz J."/>
            <person name="Mullet J.E."/>
        </authorList>
    </citation>
    <scope>NUCLEOTIDE SEQUENCE [LARGE SCALE GENOMIC DNA]</scope>
    <source>
        <strain evidence="2">cv. BTx623</strain>
    </source>
</reference>
<dbReference type="Gramene" id="OQU76894">
    <property type="protein sequence ID" value="OQU76894"/>
    <property type="gene ID" value="SORBI_3010G231350"/>
</dbReference>
<dbReference type="Proteomes" id="UP000000768">
    <property type="component" value="Chromosome 10"/>
</dbReference>